<gene>
    <name evidence="2" type="ORF">EV189_0988</name>
</gene>
<feature type="compositionally biased region" description="Low complexity" evidence="1">
    <location>
        <begin position="217"/>
        <end position="226"/>
    </location>
</feature>
<dbReference type="RefSeq" id="WP_130491771.1">
    <property type="nucleotide sequence ID" value="NZ_SGXD01000001.1"/>
</dbReference>
<evidence type="ECO:0000256" key="1">
    <source>
        <dbReference type="SAM" id="MobiDB-lite"/>
    </source>
</evidence>
<organism evidence="2 3">
    <name type="scientific">Motilibacter rhizosphaerae</name>
    <dbReference type="NCBI Taxonomy" id="598652"/>
    <lineage>
        <taxon>Bacteria</taxon>
        <taxon>Bacillati</taxon>
        <taxon>Actinomycetota</taxon>
        <taxon>Actinomycetes</taxon>
        <taxon>Motilibacterales</taxon>
        <taxon>Motilibacteraceae</taxon>
        <taxon>Motilibacter</taxon>
    </lineage>
</organism>
<proteinExistence type="predicted"/>
<protein>
    <recommendedName>
        <fullName evidence="4">Lipase (Class 3)</fullName>
    </recommendedName>
</protein>
<reference evidence="2 3" key="1">
    <citation type="submission" date="2019-02" db="EMBL/GenBank/DDBJ databases">
        <title>Genomic Encyclopedia of Type Strains, Phase IV (KMG-IV): sequencing the most valuable type-strain genomes for metagenomic binning, comparative biology and taxonomic classification.</title>
        <authorList>
            <person name="Goeker M."/>
        </authorList>
    </citation>
    <scope>NUCLEOTIDE SEQUENCE [LARGE SCALE GENOMIC DNA]</scope>
    <source>
        <strain evidence="2 3">DSM 45622</strain>
    </source>
</reference>
<sequence>MTRWQLAGGAGGVTARHDDMLALARCYDACAEALLRLLAIVLRVAASPVLEASLALDPIAAHRVGGPLAGAGEHCGSAAAGAEGLAAELRLAVEAQVAADRAATALLQQVEDEVGRLAVAASPLLVAGAVLAHGDLDHLGAEHVRLAGLLAGGLGGAAGAALAGPPVPLAVPLPVSSAVPALPWSTAVRLAGLLVPDSPGDGAALPLPGPGPGPGGDAADGAGAAPPRTPGDLLRGVARRDADGSVGVVRVHGRDGVDRWVVELPGTASWSPRPGSDPRDLAGDLALVGGGTSAYAAAVVAALDQAGVPAGAPLLLAGHSLGGLAAVALASDPAVRARWSVRCVITAGSPLGRRSAPPGVEVLAVEDREDLVPALDGRANRDSPGLVTATFGRQTGSVVGNHDLAAYARAADALPTDAPVLARWRAAAAGFLDGERADTSRWRPVRRAA</sequence>
<comment type="caution">
    <text evidence="2">The sequence shown here is derived from an EMBL/GenBank/DDBJ whole genome shotgun (WGS) entry which is preliminary data.</text>
</comment>
<dbReference type="AlphaFoldDB" id="A0A4Q7NWP8"/>
<evidence type="ECO:0000313" key="2">
    <source>
        <dbReference type="EMBL" id="RZS91741.1"/>
    </source>
</evidence>
<accession>A0A4Q7NWP8</accession>
<evidence type="ECO:0000313" key="3">
    <source>
        <dbReference type="Proteomes" id="UP000293638"/>
    </source>
</evidence>
<dbReference type="Proteomes" id="UP000293638">
    <property type="component" value="Unassembled WGS sequence"/>
</dbReference>
<keyword evidence="3" id="KW-1185">Reference proteome</keyword>
<evidence type="ECO:0008006" key="4">
    <source>
        <dbReference type="Google" id="ProtNLM"/>
    </source>
</evidence>
<dbReference type="EMBL" id="SGXD01000001">
    <property type="protein sequence ID" value="RZS91741.1"/>
    <property type="molecule type" value="Genomic_DNA"/>
</dbReference>
<feature type="region of interest" description="Disordered" evidence="1">
    <location>
        <begin position="201"/>
        <end position="235"/>
    </location>
</feature>
<dbReference type="InterPro" id="IPR029058">
    <property type="entry name" value="AB_hydrolase_fold"/>
</dbReference>
<dbReference type="Gene3D" id="3.40.50.1820">
    <property type="entry name" value="alpha/beta hydrolase"/>
    <property type="match status" value="1"/>
</dbReference>
<dbReference type="SUPFAM" id="SSF53474">
    <property type="entry name" value="alpha/beta-Hydrolases"/>
    <property type="match status" value="1"/>
</dbReference>
<dbReference type="OrthoDB" id="5095936at2"/>
<name>A0A4Q7NWP8_9ACTN</name>